<feature type="compositionally biased region" description="Low complexity" evidence="1">
    <location>
        <begin position="42"/>
        <end position="84"/>
    </location>
</feature>
<dbReference type="Proteomes" id="UP000799324">
    <property type="component" value="Unassembled WGS sequence"/>
</dbReference>
<gene>
    <name evidence="2" type="ORF">K491DRAFT_695468</name>
</gene>
<feature type="compositionally biased region" description="Polar residues" evidence="1">
    <location>
        <begin position="269"/>
        <end position="282"/>
    </location>
</feature>
<feature type="compositionally biased region" description="Low complexity" evidence="1">
    <location>
        <begin position="221"/>
        <end position="230"/>
    </location>
</feature>
<accession>A0A6A6T095</accession>
<keyword evidence="3" id="KW-1185">Reference proteome</keyword>
<evidence type="ECO:0000313" key="3">
    <source>
        <dbReference type="Proteomes" id="UP000799324"/>
    </source>
</evidence>
<feature type="region of interest" description="Disordered" evidence="1">
    <location>
        <begin position="22"/>
        <end position="84"/>
    </location>
</feature>
<sequence length="293" mass="32022">MLRTLLVAPPALCKYHQLSLPYQKDRNPPHTMSNFFSKRRSTSVPPSSTSLTPSSPSSPLAQVQDQIQDQVQDSNRVSSPIPISSHSISHPAYPHNATPSLRNLPVSNIAPFVVDLWCSTCKEQYSTQLYTTTGKRKAPICNDCFQRFARTHEPAARCSATFTSFPPLLEDPSQYDGHGSMQHASVFETGYGYTGLRKMVTGIFSGPGRKSEESVDRGRARSASVSAKVSTGRGCGEEDGSTHGGRKRSASRSHSAVLARGRGRDTPHASDNGSDSYESNYTIVPELYDSPRR</sequence>
<feature type="region of interest" description="Disordered" evidence="1">
    <location>
        <begin position="203"/>
        <end position="293"/>
    </location>
</feature>
<protein>
    <submittedName>
        <fullName evidence="2">Uncharacterized protein</fullName>
    </submittedName>
</protein>
<dbReference type="EMBL" id="MU004398">
    <property type="protein sequence ID" value="KAF2652591.1"/>
    <property type="molecule type" value="Genomic_DNA"/>
</dbReference>
<evidence type="ECO:0000313" key="2">
    <source>
        <dbReference type="EMBL" id="KAF2652591.1"/>
    </source>
</evidence>
<evidence type="ECO:0000256" key="1">
    <source>
        <dbReference type="SAM" id="MobiDB-lite"/>
    </source>
</evidence>
<organism evidence="2 3">
    <name type="scientific">Lophiostoma macrostomum CBS 122681</name>
    <dbReference type="NCBI Taxonomy" id="1314788"/>
    <lineage>
        <taxon>Eukaryota</taxon>
        <taxon>Fungi</taxon>
        <taxon>Dikarya</taxon>
        <taxon>Ascomycota</taxon>
        <taxon>Pezizomycotina</taxon>
        <taxon>Dothideomycetes</taxon>
        <taxon>Pleosporomycetidae</taxon>
        <taxon>Pleosporales</taxon>
        <taxon>Lophiostomataceae</taxon>
        <taxon>Lophiostoma</taxon>
    </lineage>
</organism>
<feature type="compositionally biased region" description="Basic and acidic residues" evidence="1">
    <location>
        <begin position="209"/>
        <end position="219"/>
    </location>
</feature>
<reference evidence="2" key="1">
    <citation type="journal article" date="2020" name="Stud. Mycol.">
        <title>101 Dothideomycetes genomes: a test case for predicting lifestyles and emergence of pathogens.</title>
        <authorList>
            <person name="Haridas S."/>
            <person name="Albert R."/>
            <person name="Binder M."/>
            <person name="Bloem J."/>
            <person name="Labutti K."/>
            <person name="Salamov A."/>
            <person name="Andreopoulos B."/>
            <person name="Baker S."/>
            <person name="Barry K."/>
            <person name="Bills G."/>
            <person name="Bluhm B."/>
            <person name="Cannon C."/>
            <person name="Castanera R."/>
            <person name="Culley D."/>
            <person name="Daum C."/>
            <person name="Ezra D."/>
            <person name="Gonzalez J."/>
            <person name="Henrissat B."/>
            <person name="Kuo A."/>
            <person name="Liang C."/>
            <person name="Lipzen A."/>
            <person name="Lutzoni F."/>
            <person name="Magnuson J."/>
            <person name="Mondo S."/>
            <person name="Nolan M."/>
            <person name="Ohm R."/>
            <person name="Pangilinan J."/>
            <person name="Park H.-J."/>
            <person name="Ramirez L."/>
            <person name="Alfaro M."/>
            <person name="Sun H."/>
            <person name="Tritt A."/>
            <person name="Yoshinaga Y."/>
            <person name="Zwiers L.-H."/>
            <person name="Turgeon B."/>
            <person name="Goodwin S."/>
            <person name="Spatafora J."/>
            <person name="Crous P."/>
            <person name="Grigoriev I."/>
        </authorList>
    </citation>
    <scope>NUCLEOTIDE SEQUENCE</scope>
    <source>
        <strain evidence="2">CBS 122681</strain>
    </source>
</reference>
<dbReference type="AlphaFoldDB" id="A0A6A6T095"/>
<proteinExistence type="predicted"/>
<name>A0A6A6T095_9PLEO</name>